<keyword evidence="2" id="KW-0472">Membrane</keyword>
<evidence type="ECO:0000256" key="1">
    <source>
        <dbReference type="SAM" id="MobiDB-lite"/>
    </source>
</evidence>
<evidence type="ECO:0000313" key="3">
    <source>
        <dbReference type="EMBL" id="KKQ90373.1"/>
    </source>
</evidence>
<name>A0A0G0LER5_9BACT</name>
<feature type="compositionally biased region" description="Polar residues" evidence="1">
    <location>
        <begin position="7"/>
        <end position="19"/>
    </location>
</feature>
<evidence type="ECO:0000313" key="4">
    <source>
        <dbReference type="Proteomes" id="UP000033934"/>
    </source>
</evidence>
<proteinExistence type="predicted"/>
<keyword evidence="2" id="KW-1133">Transmembrane helix</keyword>
<organism evidence="3 4">
    <name type="scientific">Berkelbacteria bacterium GW2011_GWA2_38_9</name>
    <dbReference type="NCBI Taxonomy" id="1618334"/>
    <lineage>
        <taxon>Bacteria</taxon>
        <taxon>Candidatus Berkelbacteria</taxon>
    </lineage>
</organism>
<feature type="region of interest" description="Disordered" evidence="1">
    <location>
        <begin position="1"/>
        <end position="20"/>
    </location>
</feature>
<comment type="caution">
    <text evidence="3">The sequence shown here is derived from an EMBL/GenBank/DDBJ whole genome shotgun (WGS) entry which is preliminary data.</text>
</comment>
<reference evidence="3 4" key="1">
    <citation type="journal article" date="2015" name="Nature">
        <title>rRNA introns, odd ribosomes, and small enigmatic genomes across a large radiation of phyla.</title>
        <authorList>
            <person name="Brown C.T."/>
            <person name="Hug L.A."/>
            <person name="Thomas B.C."/>
            <person name="Sharon I."/>
            <person name="Castelle C.J."/>
            <person name="Singh A."/>
            <person name="Wilkins M.J."/>
            <person name="Williams K.H."/>
            <person name="Banfield J.F."/>
        </authorList>
    </citation>
    <scope>NUCLEOTIDE SEQUENCE [LARGE SCALE GENOMIC DNA]</scope>
</reference>
<dbReference type="EMBL" id="LBVO01000007">
    <property type="protein sequence ID" value="KKQ90373.1"/>
    <property type="molecule type" value="Genomic_DNA"/>
</dbReference>
<gene>
    <name evidence="3" type="ORF">UT11_C0007G0015</name>
</gene>
<feature type="transmembrane region" description="Helical" evidence="2">
    <location>
        <begin position="40"/>
        <end position="67"/>
    </location>
</feature>
<accession>A0A0G0LER5</accession>
<keyword evidence="2" id="KW-0812">Transmembrane</keyword>
<sequence>MNDIKPATSQSRVTNQTGEPVTDRQLLEAIYVSVEKTRKYIFWMNVVTIAFVVLPILIGAIATPFLIKGFGSYLGALQGG</sequence>
<dbReference type="Proteomes" id="UP000033934">
    <property type="component" value="Unassembled WGS sequence"/>
</dbReference>
<dbReference type="AlphaFoldDB" id="A0A0G0LER5"/>
<protein>
    <submittedName>
        <fullName evidence="3">Uncharacterized protein</fullName>
    </submittedName>
</protein>
<evidence type="ECO:0000256" key="2">
    <source>
        <dbReference type="SAM" id="Phobius"/>
    </source>
</evidence>